<evidence type="ECO:0000256" key="4">
    <source>
        <dbReference type="ARBA" id="ARBA00023125"/>
    </source>
</evidence>
<keyword evidence="3" id="KW-0805">Transcription regulation</keyword>
<sequence length="645" mass="72226">MNPGATSASAEQTSGEQNERSVILGVSWPTTAVPYGPDLTGKKSCDTCRRKKIRCVPTEQGCVHCTKLATECHFTPIKVKKKPRRPAGYRYISELEERLKKMESLLMRDDSSTTLPNDEVGISDDSAAPRTTSGDLIPDNRVESATTGDLSMWMQPGHAEASTGFLHALPSLGGSAAPLNDNPSLHFPEEILDRAQYTKYLVPNLGPFSMPALQELPPKPAALQMVTETFRNFNPIFPLFDEEDFMNEFDAKYLRSSPDDPVWWACINVVLILSHRFRARRCIDPTYDNMRACGYIHNTLSVVSQLSITSGSLSAVQALVGIAIVLQGTPNPGPSLVLISAAIRLAQTMNMHRGYLPTDNINERQREQQRRVFWIAYIFDKDISLRRRQPPAQDDDEMDVPLPTGANSQNLQLSNGCHSLSILKSRISLAVIQGQIYKKLYSIHASRQSASHRAAAAQELCSLLSFWRSAIDPELFDLPTTFWREPGGDYLMQRFVLRFTYVYCLTLIDPHLPPTAQVTPWDSYEVASSSQGTCIWESRKALNFLQFAPPRGYDCIWILIHPLFAAASNLLVHVSRNPFSPEAQNDLELVQPLIRLLEALAADQRRCSRSEESRRLERLCKELEGEARRVVNLLRGVGDIATERV</sequence>
<dbReference type="PROSITE" id="PS50048">
    <property type="entry name" value="ZN2_CY6_FUNGAL_2"/>
    <property type="match status" value="1"/>
</dbReference>
<dbReference type="Pfam" id="PF00172">
    <property type="entry name" value="Zn_clus"/>
    <property type="match status" value="1"/>
</dbReference>
<evidence type="ECO:0000313" key="9">
    <source>
        <dbReference type="EMBL" id="CAH0044592.1"/>
    </source>
</evidence>
<dbReference type="InterPro" id="IPR007219">
    <property type="entry name" value="XnlR_reg_dom"/>
</dbReference>
<dbReference type="InterPro" id="IPR050987">
    <property type="entry name" value="AtrR-like"/>
</dbReference>
<dbReference type="Proteomes" id="UP000775872">
    <property type="component" value="Unassembled WGS sequence"/>
</dbReference>
<organism evidence="9 10">
    <name type="scientific">Clonostachys solani</name>
    <dbReference type="NCBI Taxonomy" id="160281"/>
    <lineage>
        <taxon>Eukaryota</taxon>
        <taxon>Fungi</taxon>
        <taxon>Dikarya</taxon>
        <taxon>Ascomycota</taxon>
        <taxon>Pezizomycotina</taxon>
        <taxon>Sordariomycetes</taxon>
        <taxon>Hypocreomycetidae</taxon>
        <taxon>Hypocreales</taxon>
        <taxon>Bionectriaceae</taxon>
        <taxon>Clonostachys</taxon>
    </lineage>
</organism>
<dbReference type="SUPFAM" id="SSF57701">
    <property type="entry name" value="Zn2/Cys6 DNA-binding domain"/>
    <property type="match status" value="1"/>
</dbReference>
<evidence type="ECO:0000256" key="1">
    <source>
        <dbReference type="ARBA" id="ARBA00004123"/>
    </source>
</evidence>
<keyword evidence="2" id="KW-0479">Metal-binding</keyword>
<dbReference type="OrthoDB" id="2123952at2759"/>
<dbReference type="CDD" id="cd12148">
    <property type="entry name" value="fungal_TF_MHR"/>
    <property type="match status" value="1"/>
</dbReference>
<keyword evidence="6" id="KW-0539">Nucleus</keyword>
<dbReference type="GO" id="GO:0000981">
    <property type="term" value="F:DNA-binding transcription factor activity, RNA polymerase II-specific"/>
    <property type="evidence" value="ECO:0007669"/>
    <property type="project" value="InterPro"/>
</dbReference>
<evidence type="ECO:0000256" key="3">
    <source>
        <dbReference type="ARBA" id="ARBA00023015"/>
    </source>
</evidence>
<dbReference type="GO" id="GO:0008270">
    <property type="term" value="F:zinc ion binding"/>
    <property type="evidence" value="ECO:0007669"/>
    <property type="project" value="InterPro"/>
</dbReference>
<dbReference type="PANTHER" id="PTHR46910:SF37">
    <property type="entry name" value="ZN(II)2CYS6 TRANSCRIPTION FACTOR (EUROFUNG)"/>
    <property type="match status" value="1"/>
</dbReference>
<comment type="subcellular location">
    <subcellularLocation>
        <location evidence="1">Nucleus</location>
    </subcellularLocation>
</comment>
<dbReference type="PROSITE" id="PS00463">
    <property type="entry name" value="ZN2_CY6_FUNGAL_1"/>
    <property type="match status" value="1"/>
</dbReference>
<evidence type="ECO:0000256" key="7">
    <source>
        <dbReference type="SAM" id="MobiDB-lite"/>
    </source>
</evidence>
<feature type="region of interest" description="Disordered" evidence="7">
    <location>
        <begin position="109"/>
        <end position="141"/>
    </location>
</feature>
<keyword evidence="5" id="KW-0804">Transcription</keyword>
<reference evidence="9" key="1">
    <citation type="submission" date="2021-10" db="EMBL/GenBank/DDBJ databases">
        <authorList>
            <person name="Piombo E."/>
        </authorList>
    </citation>
    <scope>NUCLEOTIDE SEQUENCE</scope>
</reference>
<feature type="region of interest" description="Disordered" evidence="7">
    <location>
        <begin position="1"/>
        <end position="20"/>
    </location>
</feature>
<dbReference type="Pfam" id="PF04082">
    <property type="entry name" value="Fungal_trans"/>
    <property type="match status" value="1"/>
</dbReference>
<keyword evidence="10" id="KW-1185">Reference proteome</keyword>
<dbReference type="EMBL" id="CABFOC020000007">
    <property type="protein sequence ID" value="CAH0044592.1"/>
    <property type="molecule type" value="Genomic_DNA"/>
</dbReference>
<dbReference type="CDD" id="cd00067">
    <property type="entry name" value="GAL4"/>
    <property type="match status" value="1"/>
</dbReference>
<name>A0A9N9YYZ8_9HYPO</name>
<dbReference type="GO" id="GO:0005634">
    <property type="term" value="C:nucleus"/>
    <property type="evidence" value="ECO:0007669"/>
    <property type="project" value="UniProtKB-SubCell"/>
</dbReference>
<evidence type="ECO:0000256" key="5">
    <source>
        <dbReference type="ARBA" id="ARBA00023163"/>
    </source>
</evidence>
<comment type="caution">
    <text evidence="9">The sequence shown here is derived from an EMBL/GenBank/DDBJ whole genome shotgun (WGS) entry which is preliminary data.</text>
</comment>
<gene>
    <name evidence="9" type="ORF">CSOL1703_00010329</name>
</gene>
<dbReference type="InterPro" id="IPR001138">
    <property type="entry name" value="Zn2Cys6_DnaBD"/>
</dbReference>
<keyword evidence="4" id="KW-0238">DNA-binding</keyword>
<dbReference type="PANTHER" id="PTHR46910">
    <property type="entry name" value="TRANSCRIPTION FACTOR PDR1"/>
    <property type="match status" value="1"/>
</dbReference>
<dbReference type="SMART" id="SM00906">
    <property type="entry name" value="Fungal_trans"/>
    <property type="match status" value="1"/>
</dbReference>
<feature type="compositionally biased region" description="Polar residues" evidence="7">
    <location>
        <begin position="1"/>
        <end position="16"/>
    </location>
</feature>
<evidence type="ECO:0000313" key="10">
    <source>
        <dbReference type="Proteomes" id="UP000775872"/>
    </source>
</evidence>
<dbReference type="GO" id="GO:0006351">
    <property type="term" value="P:DNA-templated transcription"/>
    <property type="evidence" value="ECO:0007669"/>
    <property type="project" value="InterPro"/>
</dbReference>
<dbReference type="InterPro" id="IPR036864">
    <property type="entry name" value="Zn2-C6_fun-type_DNA-bd_sf"/>
</dbReference>
<dbReference type="Gene3D" id="4.10.240.10">
    <property type="entry name" value="Zn(2)-C6 fungal-type DNA-binding domain"/>
    <property type="match status" value="1"/>
</dbReference>
<evidence type="ECO:0000256" key="2">
    <source>
        <dbReference type="ARBA" id="ARBA00022723"/>
    </source>
</evidence>
<evidence type="ECO:0000256" key="6">
    <source>
        <dbReference type="ARBA" id="ARBA00023242"/>
    </source>
</evidence>
<protein>
    <recommendedName>
        <fullName evidence="8">Zn(2)-C6 fungal-type domain-containing protein</fullName>
    </recommendedName>
</protein>
<proteinExistence type="predicted"/>
<accession>A0A9N9YYZ8</accession>
<dbReference type="GO" id="GO:0003677">
    <property type="term" value="F:DNA binding"/>
    <property type="evidence" value="ECO:0007669"/>
    <property type="project" value="UniProtKB-KW"/>
</dbReference>
<dbReference type="AlphaFoldDB" id="A0A9N9YYZ8"/>
<evidence type="ECO:0000259" key="8">
    <source>
        <dbReference type="PROSITE" id="PS50048"/>
    </source>
</evidence>
<feature type="domain" description="Zn(2)-C6 fungal-type" evidence="8">
    <location>
        <begin position="44"/>
        <end position="74"/>
    </location>
</feature>
<dbReference type="SMART" id="SM00066">
    <property type="entry name" value="GAL4"/>
    <property type="match status" value="1"/>
</dbReference>